<dbReference type="InterPro" id="IPR056740">
    <property type="entry name" value="ILV_EDD_C"/>
</dbReference>
<keyword evidence="8 11" id="KW-0456">Lyase</keyword>
<dbReference type="InterPro" id="IPR004786">
    <property type="entry name" value="6-phosphgluc_deHydtase"/>
</dbReference>
<evidence type="ECO:0000256" key="4">
    <source>
        <dbReference type="ARBA" id="ARBA00022723"/>
    </source>
</evidence>
<evidence type="ECO:0000256" key="1">
    <source>
        <dbReference type="ARBA" id="ARBA00006486"/>
    </source>
</evidence>
<feature type="domain" description="Dihydroxy-acid/6-phosphogluconate dehydratase N-terminal" evidence="14">
    <location>
        <begin position="95"/>
        <end position="406"/>
    </location>
</feature>
<dbReference type="HAMAP" id="MF_02094">
    <property type="entry name" value="Edd"/>
    <property type="match status" value="1"/>
</dbReference>
<dbReference type="SUPFAM" id="SSF52016">
    <property type="entry name" value="LeuD/IlvD-like"/>
    <property type="match status" value="1"/>
</dbReference>
<evidence type="ECO:0000313" key="16">
    <source>
        <dbReference type="EMBL" id="GAA4701769.1"/>
    </source>
</evidence>
<accession>A0ABP8XAF4</accession>
<evidence type="ECO:0000256" key="6">
    <source>
        <dbReference type="ARBA" id="ARBA00023014"/>
    </source>
</evidence>
<dbReference type="EMBL" id="BAABIC010000016">
    <property type="protein sequence ID" value="GAA4701769.1"/>
    <property type="molecule type" value="Genomic_DNA"/>
</dbReference>
<evidence type="ECO:0000256" key="12">
    <source>
        <dbReference type="NCBIfam" id="TIGR01196"/>
    </source>
</evidence>
<proteinExistence type="inferred from homology"/>
<dbReference type="PANTHER" id="PTHR43661:SF1">
    <property type="entry name" value="PHOSPHOGLUCONATE DEHYDRATASE"/>
    <property type="match status" value="1"/>
</dbReference>
<gene>
    <name evidence="11 16" type="primary">edd</name>
    <name evidence="16" type="ORF">GCM10023215_45960</name>
</gene>
<dbReference type="PROSITE" id="PS00887">
    <property type="entry name" value="ILVD_EDD_2"/>
    <property type="match status" value="1"/>
</dbReference>
<keyword evidence="10" id="KW-0100">Branched-chain amino acid biosynthesis</keyword>
<evidence type="ECO:0000256" key="3">
    <source>
        <dbReference type="ARBA" id="ARBA00022714"/>
    </source>
</evidence>
<protein>
    <recommendedName>
        <fullName evidence="11 12">Phosphogluconate dehydratase</fullName>
        <ecNumber evidence="11 12">4.2.1.12</ecNumber>
    </recommendedName>
</protein>
<organism evidence="16 17">
    <name type="scientific">Pseudonocardia yuanmonensis</name>
    <dbReference type="NCBI Taxonomy" id="1095914"/>
    <lineage>
        <taxon>Bacteria</taxon>
        <taxon>Bacillati</taxon>
        <taxon>Actinomycetota</taxon>
        <taxon>Actinomycetes</taxon>
        <taxon>Pseudonocardiales</taxon>
        <taxon>Pseudonocardiaceae</taxon>
        <taxon>Pseudonocardia</taxon>
    </lineage>
</organism>
<comment type="function">
    <text evidence="11">Catalyzes the dehydration of 6-phospho-D-gluconate to 2-dehydro-3-deoxy-6-phospho-D-gluconate.</text>
</comment>
<feature type="domain" description="Dihydroxy-acid/6-phosphogluconate dehydratase C-terminal" evidence="15">
    <location>
        <begin position="431"/>
        <end position="621"/>
    </location>
</feature>
<dbReference type="PANTHER" id="PTHR43661">
    <property type="entry name" value="D-XYLONATE DEHYDRATASE"/>
    <property type="match status" value="1"/>
</dbReference>
<comment type="catalytic activity">
    <reaction evidence="11">
        <text>6-phospho-D-gluconate = 2-dehydro-3-deoxy-6-phospho-D-gluconate + H2O</text>
        <dbReference type="Rhea" id="RHEA:17277"/>
        <dbReference type="ChEBI" id="CHEBI:15377"/>
        <dbReference type="ChEBI" id="CHEBI:57569"/>
        <dbReference type="ChEBI" id="CHEBI:58759"/>
        <dbReference type="EC" id="4.2.1.12"/>
    </reaction>
</comment>
<keyword evidence="7 11" id="KW-0311">Gluconate utilization</keyword>
<dbReference type="Pfam" id="PF24877">
    <property type="entry name" value="ILV_EDD_C"/>
    <property type="match status" value="1"/>
</dbReference>
<evidence type="ECO:0000256" key="9">
    <source>
        <dbReference type="ARBA" id="ARBA00023277"/>
    </source>
</evidence>
<dbReference type="EC" id="4.2.1.12" evidence="11 12"/>
<feature type="binding site" evidence="11">
    <location>
        <position position="249"/>
    </location>
    <ligand>
        <name>[4Fe-4S] cluster</name>
        <dbReference type="ChEBI" id="CHEBI:49883"/>
    </ligand>
</feature>
<evidence type="ECO:0000259" key="14">
    <source>
        <dbReference type="Pfam" id="PF00920"/>
    </source>
</evidence>
<evidence type="ECO:0000256" key="2">
    <source>
        <dbReference type="ARBA" id="ARBA00022485"/>
    </source>
</evidence>
<dbReference type="InterPro" id="IPR042096">
    <property type="entry name" value="Dihydro-acid_dehy_C"/>
</dbReference>
<evidence type="ECO:0000256" key="7">
    <source>
        <dbReference type="ARBA" id="ARBA00023064"/>
    </source>
</evidence>
<dbReference type="InterPro" id="IPR000581">
    <property type="entry name" value="ILV_EDD_N"/>
</dbReference>
<dbReference type="SUPFAM" id="SSF143975">
    <property type="entry name" value="IlvD/EDD N-terminal domain-like"/>
    <property type="match status" value="1"/>
</dbReference>
<reference evidence="17" key="1">
    <citation type="journal article" date="2019" name="Int. J. Syst. Evol. Microbiol.">
        <title>The Global Catalogue of Microorganisms (GCM) 10K type strain sequencing project: providing services to taxonomists for standard genome sequencing and annotation.</title>
        <authorList>
            <consortium name="The Broad Institute Genomics Platform"/>
            <consortium name="The Broad Institute Genome Sequencing Center for Infectious Disease"/>
            <person name="Wu L."/>
            <person name="Ma J."/>
        </authorList>
    </citation>
    <scope>NUCLEOTIDE SEQUENCE [LARGE SCALE GENOMIC DNA]</scope>
    <source>
        <strain evidence="17">JCM 18055</strain>
    </source>
</reference>
<comment type="caution">
    <text evidence="16">The sequence shown here is derived from an EMBL/GenBank/DDBJ whole genome shotgun (WGS) entry which is preliminary data.</text>
</comment>
<dbReference type="PROSITE" id="PS00886">
    <property type="entry name" value="ILVD_EDD_1"/>
    <property type="match status" value="1"/>
</dbReference>
<sequence length="642" mass="66721">MTTTSDAAEGPGRRLPTADLHPVVREVTERIRTRSADRRSGYLRQVREAATRHARGATRSGLGCANLAHGVAACGDADRSRLLTIGAAAEQAPANIAIVTSYNDMLSAHQPFADYPVTIKDAARRHGGVAQVAGGVPAMCDGITQGRAGMELSLFSRDVIAMSTAIALSHDMFDAALLLGVCDKIVPGLVMGGLAFGHLPTVLVPAGPMSSGLPNAEKSRIRRRHAAGEIGRDELLEAETRSYHSPGTCTFYGTANSNQLLMEVMGLHLPGASFVPPDTPLRQALTAAATRQALTNAREGTGAMADIVDERAVVNGVVALLATGGSTNHTMHLVAMAAAAGVDLNWDDFDDLSAVVPLLARIYPNGTADVNHFHAAGGTAVLIGALLGAGFLHPDVTTVVGKGLDDYRREPWLDGDRLAWRDGPAESTDREVLRGIDDPFAPDGGLRMLHGNLGRAVVKVSAVADTDRVITAPARVFDDQADLTSAFDAGELTGDLVAVVRYQGPRANGMPELHSLTPVLGVLRSRGQRVALVTDGRMSGASGAIPAAIHCTPEAAAGGPLALIRDGDTVTLDTRTGRLDVLTDLETRQPPATTSLDEATGAGRELFAAFRTAVGPADTGALVARSASGYTGMDSAAAGGVR</sequence>
<comment type="cofactor">
    <cofactor evidence="11">
        <name>[4Fe-4S] cluster</name>
        <dbReference type="ChEBI" id="CHEBI:49883"/>
    </cofactor>
    <text evidence="11">Binds 1 [4Fe-4S] cluster.</text>
</comment>
<evidence type="ECO:0000256" key="10">
    <source>
        <dbReference type="ARBA" id="ARBA00023304"/>
    </source>
</evidence>
<name>A0ABP8XAF4_9PSEU</name>
<evidence type="ECO:0000256" key="8">
    <source>
        <dbReference type="ARBA" id="ARBA00023239"/>
    </source>
</evidence>
<evidence type="ECO:0000259" key="15">
    <source>
        <dbReference type="Pfam" id="PF24877"/>
    </source>
</evidence>
<dbReference type="Proteomes" id="UP001500325">
    <property type="component" value="Unassembled WGS sequence"/>
</dbReference>
<keyword evidence="10" id="KW-0028">Amino-acid biosynthesis</keyword>
<dbReference type="Pfam" id="PF00920">
    <property type="entry name" value="ILVD_EDD_N"/>
    <property type="match status" value="1"/>
</dbReference>
<dbReference type="RefSeq" id="WP_345382796.1">
    <property type="nucleotide sequence ID" value="NZ_BAABIC010000016.1"/>
</dbReference>
<keyword evidence="4 11" id="KW-0479">Metal-binding</keyword>
<keyword evidence="9 11" id="KW-0119">Carbohydrate metabolism</keyword>
<evidence type="ECO:0000256" key="5">
    <source>
        <dbReference type="ARBA" id="ARBA00023004"/>
    </source>
</evidence>
<comment type="similarity">
    <text evidence="1 11">Belongs to the IlvD/Edd family.</text>
</comment>
<keyword evidence="3" id="KW-0001">2Fe-2S</keyword>
<keyword evidence="17" id="KW-1185">Reference proteome</keyword>
<evidence type="ECO:0000256" key="11">
    <source>
        <dbReference type="HAMAP-Rule" id="MF_02094"/>
    </source>
</evidence>
<dbReference type="Gene3D" id="3.50.30.80">
    <property type="entry name" value="IlvD/EDD C-terminal domain-like"/>
    <property type="match status" value="1"/>
</dbReference>
<evidence type="ECO:0000313" key="17">
    <source>
        <dbReference type="Proteomes" id="UP001500325"/>
    </source>
</evidence>
<feature type="region of interest" description="Disordered" evidence="13">
    <location>
        <begin position="1"/>
        <end position="20"/>
    </location>
</feature>
<feature type="binding site" evidence="11">
    <location>
        <position position="182"/>
    </location>
    <ligand>
        <name>[4Fe-4S] cluster</name>
        <dbReference type="ChEBI" id="CHEBI:49883"/>
    </ligand>
</feature>
<comment type="pathway">
    <text evidence="11">Carbohydrate metabolism; Entner-Doudoroff pathway.</text>
</comment>
<evidence type="ECO:0000256" key="13">
    <source>
        <dbReference type="SAM" id="MobiDB-lite"/>
    </source>
</evidence>
<dbReference type="InterPro" id="IPR020558">
    <property type="entry name" value="DiOHA_6PGluconate_deHydtase_CS"/>
</dbReference>
<keyword evidence="2 11" id="KW-0004">4Fe-4S</keyword>
<dbReference type="InterPro" id="IPR037237">
    <property type="entry name" value="IlvD/EDD_N"/>
</dbReference>
<keyword evidence="5 11" id="KW-0408">Iron</keyword>
<keyword evidence="6 11" id="KW-0411">Iron-sulfur</keyword>
<dbReference type="NCBIfam" id="TIGR01196">
    <property type="entry name" value="edd"/>
    <property type="match status" value="1"/>
</dbReference>